<dbReference type="GO" id="GO:0015031">
    <property type="term" value="P:protein transport"/>
    <property type="evidence" value="ECO:0007669"/>
    <property type="project" value="UniProtKB-KW"/>
</dbReference>
<organism evidence="10 11">
    <name type="scientific">Colletotrichum orchidophilum</name>
    <dbReference type="NCBI Taxonomy" id="1209926"/>
    <lineage>
        <taxon>Eukaryota</taxon>
        <taxon>Fungi</taxon>
        <taxon>Dikarya</taxon>
        <taxon>Ascomycota</taxon>
        <taxon>Pezizomycotina</taxon>
        <taxon>Sordariomycetes</taxon>
        <taxon>Hypocreomycetidae</taxon>
        <taxon>Glomerellales</taxon>
        <taxon>Glomerellaceae</taxon>
        <taxon>Colletotrichum</taxon>
    </lineage>
</organism>
<dbReference type="Gene3D" id="1.25.10.10">
    <property type="entry name" value="Leucine-rich Repeat Variant"/>
    <property type="match status" value="1"/>
</dbReference>
<dbReference type="InterPro" id="IPR031884">
    <property type="entry name" value="Sil1_fungi"/>
</dbReference>
<dbReference type="AlphaFoldDB" id="A0A1G4AWX4"/>
<sequence length="420" mass="46252">MASRRSTHASLLPFAIFMVVLGLVFFASSASASSPAAPSPSAEVELICHTDKPAECYPRIFQPTEEFQLVHDDQELPHGLHVRLNINTGKKEAKINDPTEQNPELEGMPVDRSIVVVDSDGAPEAQIPKDAPKYEPVGVVKQPKQESGEFYTSLEYVKKGPHGSDLPMDEALEFLEDISHDIYYGLKITETFDTVKSLFCLMVDPKTPAPPEGAVPRDQQAAAIISGALQNNPTALEEVTKVWPQLMGSSCRSLHKAPQLKIRDGFYASFVPSPESTDHDVLSAANKAKAQVAAIKGLIKSPTIRDDFIANKGMDRLLEVLGPKDAQWETAQRKAGQLVLDSFLDENMGADVGVWPLFKASESDKSKRIADRVSDENWKVAVKVIMDKNKGDKSHWSRDLYDRLDAHEKAQLKLAGKDEL</sequence>
<proteinExistence type="inferred from homology"/>
<dbReference type="OrthoDB" id="448649at2759"/>
<keyword evidence="8" id="KW-0811">Translocation</keyword>
<evidence type="ECO:0000256" key="4">
    <source>
        <dbReference type="ARBA" id="ARBA00022448"/>
    </source>
</evidence>
<evidence type="ECO:0000256" key="6">
    <source>
        <dbReference type="ARBA" id="ARBA00022824"/>
    </source>
</evidence>
<comment type="caution">
    <text evidence="10">The sequence shown here is derived from an EMBL/GenBank/DDBJ whole genome shotgun (WGS) entry which is preliminary data.</text>
</comment>
<evidence type="ECO:0000313" key="11">
    <source>
        <dbReference type="Proteomes" id="UP000176998"/>
    </source>
</evidence>
<dbReference type="EMBL" id="MJBS01000116">
    <property type="protein sequence ID" value="OHE93616.1"/>
    <property type="molecule type" value="Genomic_DNA"/>
</dbReference>
<keyword evidence="5 9" id="KW-0732">Signal</keyword>
<protein>
    <recommendedName>
        <fullName evidence="3">Nucleotide exchange factor SIL1</fullName>
    </recommendedName>
</protein>
<feature type="chain" id="PRO_5009602223" description="Nucleotide exchange factor SIL1" evidence="9">
    <location>
        <begin position="23"/>
        <end position="420"/>
    </location>
</feature>
<keyword evidence="7" id="KW-0653">Protein transport</keyword>
<evidence type="ECO:0000256" key="7">
    <source>
        <dbReference type="ARBA" id="ARBA00022927"/>
    </source>
</evidence>
<keyword evidence="11" id="KW-1185">Reference proteome</keyword>
<dbReference type="InterPro" id="IPR011989">
    <property type="entry name" value="ARM-like"/>
</dbReference>
<dbReference type="RefSeq" id="XP_022470781.1">
    <property type="nucleotide sequence ID" value="XM_022622741.1"/>
</dbReference>
<accession>A0A1G4AWX4</accession>
<dbReference type="GO" id="GO:0005783">
    <property type="term" value="C:endoplasmic reticulum"/>
    <property type="evidence" value="ECO:0007669"/>
    <property type="project" value="InterPro"/>
</dbReference>
<evidence type="ECO:0000256" key="9">
    <source>
        <dbReference type="SAM" id="SignalP"/>
    </source>
</evidence>
<reference evidence="10 11" key="1">
    <citation type="submission" date="2016-09" db="EMBL/GenBank/DDBJ databases">
        <authorList>
            <person name="Capua I."/>
            <person name="De Benedictis P."/>
            <person name="Joannis T."/>
            <person name="Lombin L.H."/>
            <person name="Cattoli G."/>
        </authorList>
    </citation>
    <scope>NUCLEOTIDE SEQUENCE [LARGE SCALE GENOMIC DNA]</scope>
    <source>
        <strain evidence="10 11">IMI 309357</strain>
    </source>
</reference>
<dbReference type="Proteomes" id="UP000176998">
    <property type="component" value="Unassembled WGS sequence"/>
</dbReference>
<dbReference type="GO" id="GO:0000774">
    <property type="term" value="F:adenyl-nucleotide exchange factor activity"/>
    <property type="evidence" value="ECO:0007669"/>
    <property type="project" value="InterPro"/>
</dbReference>
<gene>
    <name evidence="10" type="ORF">CORC01_11115</name>
</gene>
<evidence type="ECO:0000256" key="5">
    <source>
        <dbReference type="ARBA" id="ARBA00022729"/>
    </source>
</evidence>
<keyword evidence="6" id="KW-0256">Endoplasmic reticulum</keyword>
<evidence type="ECO:0000313" key="10">
    <source>
        <dbReference type="EMBL" id="OHE93616.1"/>
    </source>
</evidence>
<evidence type="ECO:0000256" key="1">
    <source>
        <dbReference type="ARBA" id="ARBA00010588"/>
    </source>
</evidence>
<comment type="subunit">
    <text evidence="2">Interacts with KAR2.</text>
</comment>
<evidence type="ECO:0000256" key="3">
    <source>
        <dbReference type="ARBA" id="ARBA00015352"/>
    </source>
</evidence>
<evidence type="ECO:0000256" key="2">
    <source>
        <dbReference type="ARBA" id="ARBA00011799"/>
    </source>
</evidence>
<comment type="similarity">
    <text evidence="1">Belongs to the SIL1 family.</text>
</comment>
<evidence type="ECO:0000256" key="8">
    <source>
        <dbReference type="ARBA" id="ARBA00023010"/>
    </source>
</evidence>
<name>A0A1G4AWX4_9PEZI</name>
<dbReference type="GeneID" id="34564251"/>
<dbReference type="STRING" id="1209926.A0A1G4AWX4"/>
<keyword evidence="4" id="KW-0813">Transport</keyword>
<dbReference type="Pfam" id="PF16782">
    <property type="entry name" value="SIL1"/>
    <property type="match status" value="1"/>
</dbReference>
<feature type="signal peptide" evidence="9">
    <location>
        <begin position="1"/>
        <end position="22"/>
    </location>
</feature>